<dbReference type="Proteomes" id="UP000067711">
    <property type="component" value="Chromosome 1"/>
</dbReference>
<keyword evidence="1" id="KW-1133">Transmembrane helix</keyword>
<dbReference type="AlphaFoldDB" id="A0A1B4FXN1"/>
<dbReference type="RefSeq" id="WP_066488968.1">
    <property type="nucleotide sequence ID" value="NZ_CP013389.1"/>
</dbReference>
<keyword evidence="2" id="KW-0732">Signal</keyword>
<evidence type="ECO:0000313" key="3">
    <source>
        <dbReference type="EMBL" id="AOJ08412.1"/>
    </source>
</evidence>
<keyword evidence="1" id="KW-0812">Transmembrane</keyword>
<feature type="transmembrane region" description="Helical" evidence="1">
    <location>
        <begin position="76"/>
        <end position="94"/>
    </location>
</feature>
<keyword evidence="1" id="KW-0472">Membrane</keyword>
<evidence type="ECO:0000256" key="2">
    <source>
        <dbReference type="SAM" id="SignalP"/>
    </source>
</evidence>
<organism evidence="3 4">
    <name type="scientific">Burkholderia mayonis</name>
    <dbReference type="NCBI Taxonomy" id="1385591"/>
    <lineage>
        <taxon>Bacteria</taxon>
        <taxon>Pseudomonadati</taxon>
        <taxon>Pseudomonadota</taxon>
        <taxon>Betaproteobacteria</taxon>
        <taxon>Burkholderiales</taxon>
        <taxon>Burkholderiaceae</taxon>
        <taxon>Burkholderia</taxon>
        <taxon>pseudomallei group</taxon>
    </lineage>
</organism>
<feature type="chain" id="PRO_5015343276" evidence="2">
    <location>
        <begin position="19"/>
        <end position="107"/>
    </location>
</feature>
<dbReference type="EMBL" id="CP013389">
    <property type="protein sequence ID" value="AOJ08412.1"/>
    <property type="molecule type" value="Genomic_DNA"/>
</dbReference>
<gene>
    <name evidence="3" type="ORF">WS71_13200</name>
</gene>
<accession>A0A1B4FXN1</accession>
<name>A0A1B4FXN1_9BURK</name>
<sequence>MKRLVVASLLGVAFSARAAQGIDVIVCGSAASPPTGAGQTPCALSDGSMGVQQVVHLTLVNGGAAGDAPMHGGAAAGLKVGAAMLLVFAIAYGLRALRRFLESASES</sequence>
<feature type="signal peptide" evidence="2">
    <location>
        <begin position="1"/>
        <end position="18"/>
    </location>
</feature>
<evidence type="ECO:0000313" key="4">
    <source>
        <dbReference type="Proteomes" id="UP000067711"/>
    </source>
</evidence>
<reference evidence="3 4" key="1">
    <citation type="submission" date="2015-12" db="EMBL/GenBank/DDBJ databases">
        <title>Diversity of Burkholderia near neighbor genomes.</title>
        <authorList>
            <person name="Sahl J."/>
            <person name="Wagner D."/>
            <person name="Keim P."/>
        </authorList>
    </citation>
    <scope>NUCLEOTIDE SEQUENCE [LARGE SCALE GENOMIC DNA]</scope>
    <source>
        <strain evidence="3 4">BDU8</strain>
    </source>
</reference>
<protein>
    <submittedName>
        <fullName evidence="3">Uncharacterized protein</fullName>
    </submittedName>
</protein>
<evidence type="ECO:0000256" key="1">
    <source>
        <dbReference type="SAM" id="Phobius"/>
    </source>
</evidence>
<proteinExistence type="predicted"/>